<dbReference type="InterPro" id="IPR010920">
    <property type="entry name" value="LSM_dom_sf"/>
</dbReference>
<dbReference type="PANTHER" id="PTHR34772:SF1">
    <property type="entry name" value="RNA-BINDING PROTEIN HFQ"/>
    <property type="match status" value="1"/>
</dbReference>
<keyword evidence="1" id="KW-0694">RNA-binding</keyword>
<dbReference type="InterPro" id="IPR005001">
    <property type="entry name" value="Hfq"/>
</dbReference>
<accession>A0A9D1HLQ6</accession>
<gene>
    <name evidence="3" type="ORF">IAB00_07430</name>
</gene>
<evidence type="ECO:0000256" key="1">
    <source>
        <dbReference type="ARBA" id="ARBA00022884"/>
    </source>
</evidence>
<evidence type="ECO:0000256" key="2">
    <source>
        <dbReference type="ARBA" id="ARBA00023016"/>
    </source>
</evidence>
<evidence type="ECO:0000313" key="3">
    <source>
        <dbReference type="EMBL" id="HIU11045.1"/>
    </source>
</evidence>
<dbReference type="GO" id="GO:0006355">
    <property type="term" value="P:regulation of DNA-templated transcription"/>
    <property type="evidence" value="ECO:0007669"/>
    <property type="project" value="InterPro"/>
</dbReference>
<dbReference type="GO" id="GO:0005829">
    <property type="term" value="C:cytosol"/>
    <property type="evidence" value="ECO:0007669"/>
    <property type="project" value="TreeGrafter"/>
</dbReference>
<comment type="caution">
    <text evidence="3">The sequence shown here is derived from an EMBL/GenBank/DDBJ whole genome shotgun (WGS) entry which is preliminary data.</text>
</comment>
<proteinExistence type="predicted"/>
<evidence type="ECO:0000313" key="4">
    <source>
        <dbReference type="Proteomes" id="UP000824124"/>
    </source>
</evidence>
<dbReference type="SUPFAM" id="SSF50182">
    <property type="entry name" value="Sm-like ribonucleoproteins"/>
    <property type="match status" value="1"/>
</dbReference>
<reference evidence="3" key="2">
    <citation type="journal article" date="2021" name="PeerJ">
        <title>Extensive microbial diversity within the chicken gut microbiome revealed by metagenomics and culture.</title>
        <authorList>
            <person name="Gilroy R."/>
            <person name="Ravi A."/>
            <person name="Getino M."/>
            <person name="Pursley I."/>
            <person name="Horton D.L."/>
            <person name="Alikhan N.F."/>
            <person name="Baker D."/>
            <person name="Gharbi K."/>
            <person name="Hall N."/>
            <person name="Watson M."/>
            <person name="Adriaenssens E.M."/>
            <person name="Foster-Nyarko E."/>
            <person name="Jarju S."/>
            <person name="Secka A."/>
            <person name="Antonio M."/>
            <person name="Oren A."/>
            <person name="Chaudhuri R.R."/>
            <person name="La Ragione R."/>
            <person name="Hildebrand F."/>
            <person name="Pallen M.J."/>
        </authorList>
    </citation>
    <scope>NUCLEOTIDE SEQUENCE</scope>
    <source>
        <strain evidence="3">2830</strain>
    </source>
</reference>
<name>A0A9D1HLQ6_9FIRM</name>
<dbReference type="Pfam" id="PF17209">
    <property type="entry name" value="Hfq"/>
    <property type="match status" value="1"/>
</dbReference>
<dbReference type="EMBL" id="DVMH01000038">
    <property type="protein sequence ID" value="HIU11045.1"/>
    <property type="molecule type" value="Genomic_DNA"/>
</dbReference>
<dbReference type="GO" id="GO:0043487">
    <property type="term" value="P:regulation of RNA stability"/>
    <property type="evidence" value="ECO:0007669"/>
    <property type="project" value="TreeGrafter"/>
</dbReference>
<dbReference type="Proteomes" id="UP000824124">
    <property type="component" value="Unassembled WGS sequence"/>
</dbReference>
<dbReference type="AlphaFoldDB" id="A0A9D1HLQ6"/>
<protein>
    <submittedName>
        <fullName evidence="3">RNA chaperone Hfq</fullName>
    </submittedName>
</protein>
<dbReference type="GO" id="GO:0045974">
    <property type="term" value="P:regulation of translation, ncRNA-mediated"/>
    <property type="evidence" value="ECO:0007669"/>
    <property type="project" value="TreeGrafter"/>
</dbReference>
<dbReference type="Gene3D" id="2.30.30.100">
    <property type="match status" value="1"/>
</dbReference>
<dbReference type="GO" id="GO:0003723">
    <property type="term" value="F:RNA binding"/>
    <property type="evidence" value="ECO:0007669"/>
    <property type="project" value="UniProtKB-KW"/>
</dbReference>
<keyword evidence="2" id="KW-0346">Stress response</keyword>
<reference evidence="3" key="1">
    <citation type="submission" date="2020-10" db="EMBL/GenBank/DDBJ databases">
        <authorList>
            <person name="Gilroy R."/>
        </authorList>
    </citation>
    <scope>NUCLEOTIDE SEQUENCE</scope>
    <source>
        <strain evidence="3">2830</strain>
    </source>
</reference>
<dbReference type="PANTHER" id="PTHR34772">
    <property type="entry name" value="RNA-BINDING PROTEIN HFQ"/>
    <property type="match status" value="1"/>
</dbReference>
<organism evidence="3 4">
    <name type="scientific">Candidatus Avidehalobacter gallistercoris</name>
    <dbReference type="NCBI Taxonomy" id="2840694"/>
    <lineage>
        <taxon>Bacteria</taxon>
        <taxon>Bacillati</taxon>
        <taxon>Bacillota</taxon>
        <taxon>Clostridia</taxon>
        <taxon>Eubacteriales</taxon>
        <taxon>Peptococcaceae</taxon>
        <taxon>Peptococcaceae incertae sedis</taxon>
        <taxon>Candidatus Avidehalobacter</taxon>
    </lineage>
</organism>
<sequence>MKECYNVKEYFLDELQFQGLAATFFLLNGFQLKGVLLHYDDEVLIVESGGKKQMLFQQAVSTIAPSQELPFPTVY</sequence>